<reference evidence="2 3" key="1">
    <citation type="journal article" date="2014" name="PLoS ONE">
        <title>De novo Genome Assembly of the Fungal Plant Pathogen Pyrenophora semeniperda.</title>
        <authorList>
            <person name="Soliai M.M."/>
            <person name="Meyer S.E."/>
            <person name="Udall J.A."/>
            <person name="Elzinga D.E."/>
            <person name="Hermansen R.A."/>
            <person name="Bodily P.M."/>
            <person name="Hart A.A."/>
            <person name="Coleman C.E."/>
        </authorList>
    </citation>
    <scope>NUCLEOTIDE SEQUENCE [LARGE SCALE GENOMIC DNA]</scope>
    <source>
        <strain evidence="2 3">CCB06</strain>
        <tissue evidence="2">Mycelium</tissue>
    </source>
</reference>
<dbReference type="PANTHER" id="PTHR34618">
    <property type="entry name" value="SURFACE PROTEIN MAS1, PUTATIVE-RELATED"/>
    <property type="match status" value="1"/>
</dbReference>
<dbReference type="EMBL" id="KE747810">
    <property type="protein sequence ID" value="RMZ67120.1"/>
    <property type="molecule type" value="Genomic_DNA"/>
</dbReference>
<dbReference type="InterPro" id="IPR021476">
    <property type="entry name" value="Egh16-like"/>
</dbReference>
<dbReference type="Proteomes" id="UP000265663">
    <property type="component" value="Unassembled WGS sequence"/>
</dbReference>
<dbReference type="PANTHER" id="PTHR34618:SF1">
    <property type="entry name" value="SECRETED PROTEIN"/>
    <property type="match status" value="1"/>
</dbReference>
<organism evidence="2 3">
    <name type="scientific">Pyrenophora seminiperda CCB06</name>
    <dbReference type="NCBI Taxonomy" id="1302712"/>
    <lineage>
        <taxon>Eukaryota</taxon>
        <taxon>Fungi</taxon>
        <taxon>Dikarya</taxon>
        <taxon>Ascomycota</taxon>
        <taxon>Pezizomycotina</taxon>
        <taxon>Dothideomycetes</taxon>
        <taxon>Pleosporomycetidae</taxon>
        <taxon>Pleosporales</taxon>
        <taxon>Pleosporineae</taxon>
        <taxon>Pleosporaceae</taxon>
        <taxon>Pyrenophora</taxon>
    </lineage>
</organism>
<accession>A0A3M7LY63</accession>
<feature type="chain" id="PRO_5018262164" evidence="1">
    <location>
        <begin position="23"/>
        <end position="321"/>
    </location>
</feature>
<dbReference type="OrthoDB" id="5310497at2759"/>
<gene>
    <name evidence="2" type="ORF">GMOD_00000999</name>
</gene>
<evidence type="ECO:0000313" key="2">
    <source>
        <dbReference type="EMBL" id="RMZ67120.1"/>
    </source>
</evidence>
<sequence length="321" mass="31666">MYFSQALVIAFAAGILAHGVVTEVKGANGVNMPGRNSTEFGGYQIREKNTNIQTSGCGSQADTAIIRDREIASGKASPLGRTQGNGKVDAAVMVGAFMGAGAAPPANNGSAASVGVEDNIQQPTQKRQFLSNLLGGLGGGKAGGAAGGANGKAGATGIGGLLGGGGTKVNGAPEARVAAAVGAGATKGLPTCADDGTVTMTLRQINQDGAGPFTADVDGTSGGTDEAAMQPATVTKDVPGLGVQGISLATNTEFDMKVQMPAGMTCSATVAGVSNVCVMRVRNGAAAGPFGGSVAFTQSAAARKRAIAYNLKKRMEMGARN</sequence>
<feature type="signal peptide" evidence="1">
    <location>
        <begin position="1"/>
        <end position="22"/>
    </location>
</feature>
<evidence type="ECO:0000313" key="3">
    <source>
        <dbReference type="Proteomes" id="UP000265663"/>
    </source>
</evidence>
<dbReference type="Pfam" id="PF11327">
    <property type="entry name" value="Egh16-like"/>
    <property type="match status" value="1"/>
</dbReference>
<protein>
    <submittedName>
        <fullName evidence="2">Cell surface (Mas1)</fullName>
    </submittedName>
</protein>
<proteinExistence type="predicted"/>
<dbReference type="AlphaFoldDB" id="A0A3M7LY63"/>
<name>A0A3M7LY63_9PLEO</name>
<keyword evidence="3" id="KW-1185">Reference proteome</keyword>
<keyword evidence="1" id="KW-0732">Signal</keyword>
<evidence type="ECO:0000256" key="1">
    <source>
        <dbReference type="SAM" id="SignalP"/>
    </source>
</evidence>